<accession>A0ABY2GZ36</accession>
<evidence type="ECO:0000313" key="3">
    <source>
        <dbReference type="Proteomes" id="UP001642720"/>
    </source>
</evidence>
<keyword evidence="3" id="KW-1185">Reference proteome</keyword>
<feature type="region of interest" description="Disordered" evidence="1">
    <location>
        <begin position="1"/>
        <end position="35"/>
    </location>
</feature>
<evidence type="ECO:0000256" key="1">
    <source>
        <dbReference type="SAM" id="MobiDB-lite"/>
    </source>
</evidence>
<reference evidence="2 3" key="1">
    <citation type="submission" date="2018-01" db="EMBL/GenBank/DDBJ databases">
        <title>Genome characterization of the sugarcane-associated fungus Trichoderma ghanense CCMA-1212 and their application in lignocelulose bioconversion.</title>
        <authorList>
            <person name="Steindorff A.S."/>
            <person name="Mendes T.D."/>
            <person name="Vilela E.S.D."/>
            <person name="Rodrigues D.S."/>
            <person name="Formighieri E.F."/>
            <person name="Melo I.S."/>
            <person name="Favaro L.C.L."/>
        </authorList>
    </citation>
    <scope>NUCLEOTIDE SEQUENCE [LARGE SCALE GENOMIC DNA]</scope>
    <source>
        <strain evidence="2 3">CCMA-1212</strain>
    </source>
</reference>
<feature type="compositionally biased region" description="Basic and acidic residues" evidence="1">
    <location>
        <begin position="1"/>
        <end position="11"/>
    </location>
</feature>
<protein>
    <submittedName>
        <fullName evidence="2">Uncharacterized protein</fullName>
    </submittedName>
</protein>
<dbReference type="RefSeq" id="XP_073556741.1">
    <property type="nucleotide sequence ID" value="XM_073705093.1"/>
</dbReference>
<dbReference type="Proteomes" id="UP001642720">
    <property type="component" value="Unassembled WGS sequence"/>
</dbReference>
<organism evidence="2 3">
    <name type="scientific">Trichoderma ghanense</name>
    <dbReference type="NCBI Taxonomy" id="65468"/>
    <lineage>
        <taxon>Eukaryota</taxon>
        <taxon>Fungi</taxon>
        <taxon>Dikarya</taxon>
        <taxon>Ascomycota</taxon>
        <taxon>Pezizomycotina</taxon>
        <taxon>Sordariomycetes</taxon>
        <taxon>Hypocreomycetidae</taxon>
        <taxon>Hypocreales</taxon>
        <taxon>Hypocreaceae</taxon>
        <taxon>Trichoderma</taxon>
    </lineage>
</organism>
<comment type="caution">
    <text evidence="2">The sequence shown here is derived from an EMBL/GenBank/DDBJ whole genome shotgun (WGS) entry which is preliminary data.</text>
</comment>
<dbReference type="GeneID" id="300579543"/>
<dbReference type="EMBL" id="PPTA01000011">
    <property type="protein sequence ID" value="TFB00540.1"/>
    <property type="molecule type" value="Genomic_DNA"/>
</dbReference>
<proteinExistence type="predicted"/>
<feature type="compositionally biased region" description="Basic residues" evidence="1">
    <location>
        <begin position="16"/>
        <end position="31"/>
    </location>
</feature>
<evidence type="ECO:0000313" key="2">
    <source>
        <dbReference type="EMBL" id="TFB00540.1"/>
    </source>
</evidence>
<name>A0ABY2GZ36_9HYPO</name>
<sequence>MDARRESEGRKTTVASKKKRKRKKKKQRKQTNKGLACEWAQSHQAKVDNRVEGALHKRLTPKAKVRGATVPSRTRRTMQVAVGIGSESTRAANCDRPARRALKQFGMRPG</sequence>
<gene>
    <name evidence="2" type="ORF">CCMA1212_007935</name>
</gene>